<dbReference type="PANTHER" id="PTHR18916:SF83">
    <property type="entry name" value="TIP ELONGATION PROTEIN 1"/>
    <property type="match status" value="1"/>
</dbReference>
<feature type="coiled-coil region" evidence="2">
    <location>
        <begin position="953"/>
        <end position="1008"/>
    </location>
</feature>
<feature type="coiled-coil region" evidence="2">
    <location>
        <begin position="606"/>
        <end position="633"/>
    </location>
</feature>
<dbReference type="GO" id="GO:0003676">
    <property type="term" value="F:nucleic acid binding"/>
    <property type="evidence" value="ECO:0007669"/>
    <property type="project" value="InterPro"/>
</dbReference>
<dbReference type="PANTHER" id="PTHR18916">
    <property type="entry name" value="DYNACTIN 1-RELATED MICROTUBULE-BINDING"/>
    <property type="match status" value="1"/>
</dbReference>
<feature type="region of interest" description="Disordered" evidence="3">
    <location>
        <begin position="925"/>
        <end position="952"/>
    </location>
</feature>
<feature type="compositionally biased region" description="Low complexity" evidence="3">
    <location>
        <begin position="377"/>
        <end position="400"/>
    </location>
</feature>
<feature type="compositionally biased region" description="Polar residues" evidence="3">
    <location>
        <begin position="404"/>
        <end position="420"/>
    </location>
</feature>
<keyword evidence="1" id="KW-0862">Zinc</keyword>
<dbReference type="EMBL" id="KV419395">
    <property type="protein sequence ID" value="KZS98533.1"/>
    <property type="molecule type" value="Genomic_DNA"/>
</dbReference>
<feature type="region of interest" description="Disordered" evidence="3">
    <location>
        <begin position="285"/>
        <end position="355"/>
    </location>
</feature>
<dbReference type="InterPro" id="IPR000938">
    <property type="entry name" value="CAP-Gly_domain"/>
</dbReference>
<dbReference type="GO" id="GO:0008270">
    <property type="term" value="F:zinc ion binding"/>
    <property type="evidence" value="ECO:0007669"/>
    <property type="project" value="UniProtKB-KW"/>
</dbReference>
<organism evidence="6 7">
    <name type="scientific">Sistotremastrum niveocremeum HHB9708</name>
    <dbReference type="NCBI Taxonomy" id="1314777"/>
    <lineage>
        <taxon>Eukaryota</taxon>
        <taxon>Fungi</taxon>
        <taxon>Dikarya</taxon>
        <taxon>Basidiomycota</taxon>
        <taxon>Agaricomycotina</taxon>
        <taxon>Agaricomycetes</taxon>
        <taxon>Sistotremastrales</taxon>
        <taxon>Sistotremastraceae</taxon>
        <taxon>Sertulicium</taxon>
        <taxon>Sertulicium niveocremeum</taxon>
    </lineage>
</organism>
<dbReference type="Pfam" id="PF01302">
    <property type="entry name" value="CAP_GLY"/>
    <property type="match status" value="1"/>
</dbReference>
<proteinExistence type="predicted"/>
<keyword evidence="2" id="KW-0175">Coiled coil</keyword>
<name>A0A165A689_9AGAM</name>
<dbReference type="SUPFAM" id="SSF74924">
    <property type="entry name" value="Cap-Gly domain"/>
    <property type="match status" value="1"/>
</dbReference>
<dbReference type="PROSITE" id="PS00845">
    <property type="entry name" value="CAP_GLY_1"/>
    <property type="match status" value="1"/>
</dbReference>
<feature type="region of interest" description="Disordered" evidence="3">
    <location>
        <begin position="817"/>
        <end position="837"/>
    </location>
</feature>
<sequence>MSSKKVRFTANTAGPLQERSLNKSDRVGTKFGSTAVNVGKIRRPMSATTPSRPRQSGLPTPGKPSSSGIPTPGRYRASSSASKPDQPTSNVDSDSDISRALSEAIQKNDPANHRISDVSFMSAVSSTTTSSNSLSPQVSKFPATGRRSVAASSRPISAASSSSGISSAPRTPSGTRVKTPVTVTKPPRPSTRPASRQSDFRSSSRLGQIWSPEVGATARVESLGMEGVVRYLGEIDGKPGVWAGVELSGGFTGMGKNDGSVNGVQYFTCPPKCGVFVATPKLSAPTVRPPSVASSRGGRITPAFGSSTGRVTPSFGSSTGRITPAYNTPSAKPRVPKPQILGRTPPPPSFTAGSRASKYAGMTADRLRHATAPVQGSPTRTGSSSPTRASPSRSSPTRTPKAFNVSSRPSSNFPTPTRLSLTPRALPQSHTMPSLSDRTKSITPTSSQFSNTDTAVEDSPEDVKNLEGNGKAIQDRIVKLMSSRSSSPRRREEDDLLAMPPPPPPRFSPIEDDKSDKLRSELEVSEKDNSRLREEVETLKASLESANTRALEQESRVAQLIAVEDNLRDTLKSLAEKDTLLADLQVKVTSAETLVTELQTSTAQTERTLTERLEAKEHQFQNLQSRLTNLTRDWDDERKFLNLQIDELRSAGQETIALYEERVNAAESRRYEMEDHLAALESKLQDSTRPVSPTSMARQASTAVQIENESLTEQVLHMQKKISELEEKLDDARAAAEKEESSMRNRVTRYRDADVALRTEMEALKIEIEKGKKTEKLAQARVEEVEAALCENDIALENARAEIESLRFELVDLENQVNHDPKPEKNDNISEDSKRHAEEVAQLEARLEQSEASVKHIMEQFNGAKAQSDHFSRLHEECLVQLRNLEEERAEWERLQHDTEAELESQRQQFDTVQTALDERSVELDAFRKSSQDRPLTPAPVPEKEGRPSKHELNEKREEIAGLKHIVQQLSQTNASLNSQMKLVEDERNILISETEKLREDLRRLEIKFEQSVTGSNHGLGISDVPGLSTSEIPGASVPQDSESLHALLKNLAQKHELETNDLHKKISELEQKHAREVLDFNKEISELESLIETKIYREDDLERELERCKEKLARVNKKSSKSSGEGLRIPSPHSPNTSGLRQEGQQSGDHCEICDQPGHDIFTCPMLKDGQSSHESGYEKKYSNDSRRTSDVSALWCEDCESAGHVAADCPHSLDVF</sequence>
<evidence type="ECO:0000256" key="2">
    <source>
        <dbReference type="SAM" id="Coils"/>
    </source>
</evidence>
<dbReference type="PROSITE" id="PS50158">
    <property type="entry name" value="ZF_CCHC"/>
    <property type="match status" value="1"/>
</dbReference>
<feature type="compositionally biased region" description="Polar residues" evidence="3">
    <location>
        <begin position="1135"/>
        <end position="1149"/>
    </location>
</feature>
<feature type="compositionally biased region" description="Low complexity" evidence="3">
    <location>
        <begin position="146"/>
        <end position="185"/>
    </location>
</feature>
<feature type="compositionally biased region" description="Polar residues" evidence="3">
    <location>
        <begin position="428"/>
        <end position="454"/>
    </location>
</feature>
<evidence type="ECO:0000259" key="5">
    <source>
        <dbReference type="PROSITE" id="PS50245"/>
    </source>
</evidence>
<dbReference type="OrthoDB" id="2130750at2759"/>
<dbReference type="Gene3D" id="4.10.60.10">
    <property type="entry name" value="Zinc finger, CCHC-type"/>
    <property type="match status" value="1"/>
</dbReference>
<keyword evidence="1" id="KW-0479">Metal-binding</keyword>
<keyword evidence="7" id="KW-1185">Reference proteome</keyword>
<feature type="compositionally biased region" description="Polar residues" evidence="3">
    <location>
        <begin position="194"/>
        <end position="206"/>
    </location>
</feature>
<protein>
    <recommendedName>
        <fullName evidence="8">CAP-Gly domain-containing protein</fullName>
    </recommendedName>
</protein>
<dbReference type="AlphaFoldDB" id="A0A165A689"/>
<accession>A0A165A689</accession>
<feature type="region of interest" description="Disordered" evidence="3">
    <location>
        <begin position="1"/>
        <end position="206"/>
    </location>
</feature>
<evidence type="ECO:0000259" key="4">
    <source>
        <dbReference type="PROSITE" id="PS50158"/>
    </source>
</evidence>
<dbReference type="Gene3D" id="2.30.30.190">
    <property type="entry name" value="CAP Gly-rich-like domain"/>
    <property type="match status" value="1"/>
</dbReference>
<feature type="region of interest" description="Disordered" evidence="3">
    <location>
        <begin position="1166"/>
        <end position="1190"/>
    </location>
</feature>
<reference evidence="6 7" key="1">
    <citation type="journal article" date="2016" name="Mol. Biol. Evol.">
        <title>Comparative Genomics of Early-Diverging Mushroom-Forming Fungi Provides Insights into the Origins of Lignocellulose Decay Capabilities.</title>
        <authorList>
            <person name="Nagy L.G."/>
            <person name="Riley R."/>
            <person name="Tritt A."/>
            <person name="Adam C."/>
            <person name="Daum C."/>
            <person name="Floudas D."/>
            <person name="Sun H."/>
            <person name="Yadav J.S."/>
            <person name="Pangilinan J."/>
            <person name="Larsson K.H."/>
            <person name="Matsuura K."/>
            <person name="Barry K."/>
            <person name="Labutti K."/>
            <person name="Kuo R."/>
            <person name="Ohm R.A."/>
            <person name="Bhattacharya S.S."/>
            <person name="Shirouzu T."/>
            <person name="Yoshinaga Y."/>
            <person name="Martin F.M."/>
            <person name="Grigoriev I.V."/>
            <person name="Hibbett D.S."/>
        </authorList>
    </citation>
    <scope>NUCLEOTIDE SEQUENCE [LARGE SCALE GENOMIC DNA]</scope>
    <source>
        <strain evidence="6 7">HHB9708</strain>
    </source>
</reference>
<feature type="coiled-coil region" evidence="2">
    <location>
        <begin position="708"/>
        <end position="742"/>
    </location>
</feature>
<evidence type="ECO:0000313" key="7">
    <source>
        <dbReference type="Proteomes" id="UP000076722"/>
    </source>
</evidence>
<evidence type="ECO:0000256" key="3">
    <source>
        <dbReference type="SAM" id="MobiDB-lite"/>
    </source>
</evidence>
<feature type="compositionally biased region" description="Polar residues" evidence="3">
    <location>
        <begin position="77"/>
        <end position="92"/>
    </location>
</feature>
<feature type="compositionally biased region" description="Polar residues" evidence="3">
    <location>
        <begin position="304"/>
        <end position="330"/>
    </location>
</feature>
<dbReference type="STRING" id="1314777.A0A165A689"/>
<feature type="compositionally biased region" description="Basic and acidic residues" evidence="3">
    <location>
        <begin position="1177"/>
        <end position="1190"/>
    </location>
</feature>
<dbReference type="InterPro" id="IPR001878">
    <property type="entry name" value="Znf_CCHC"/>
</dbReference>
<feature type="compositionally biased region" description="Basic and acidic residues" evidence="3">
    <location>
        <begin position="942"/>
        <end position="952"/>
    </location>
</feature>
<feature type="domain" description="CAP-Gly" evidence="5">
    <location>
        <begin position="233"/>
        <end position="278"/>
    </location>
</feature>
<keyword evidence="1" id="KW-0863">Zinc-finger</keyword>
<evidence type="ECO:0000313" key="6">
    <source>
        <dbReference type="EMBL" id="KZS98533.1"/>
    </source>
</evidence>
<feature type="compositionally biased region" description="Basic and acidic residues" evidence="3">
    <location>
        <begin position="509"/>
        <end position="530"/>
    </location>
</feature>
<evidence type="ECO:0008006" key="8">
    <source>
        <dbReference type="Google" id="ProtNLM"/>
    </source>
</evidence>
<dbReference type="PROSITE" id="PS50245">
    <property type="entry name" value="CAP_GLY_2"/>
    <property type="match status" value="1"/>
</dbReference>
<dbReference type="Proteomes" id="UP000076722">
    <property type="component" value="Unassembled WGS sequence"/>
</dbReference>
<evidence type="ECO:0000256" key="1">
    <source>
        <dbReference type="PROSITE-ProRule" id="PRU00047"/>
    </source>
</evidence>
<dbReference type="SMART" id="SM01052">
    <property type="entry name" value="CAP_GLY"/>
    <property type="match status" value="1"/>
</dbReference>
<feature type="region of interest" description="Disordered" evidence="3">
    <location>
        <begin position="369"/>
        <end position="530"/>
    </location>
</feature>
<feature type="region of interest" description="Disordered" evidence="3">
    <location>
        <begin position="1113"/>
        <end position="1153"/>
    </location>
</feature>
<feature type="compositionally biased region" description="Low complexity" evidence="3">
    <location>
        <begin position="119"/>
        <end position="135"/>
    </location>
</feature>
<feature type="domain" description="CCHC-type" evidence="4">
    <location>
        <begin position="1198"/>
        <end position="1212"/>
    </location>
</feature>
<dbReference type="InterPro" id="IPR036859">
    <property type="entry name" value="CAP-Gly_dom_sf"/>
</dbReference>
<feature type="compositionally biased region" description="Polar residues" evidence="3">
    <location>
        <begin position="46"/>
        <end position="69"/>
    </location>
</feature>
<gene>
    <name evidence="6" type="ORF">SISNIDRAFT_546464</name>
</gene>